<comment type="caution">
    <text evidence="1">The sequence shown here is derived from an EMBL/GenBank/DDBJ whole genome shotgun (WGS) entry which is preliminary data.</text>
</comment>
<evidence type="ECO:0000313" key="2">
    <source>
        <dbReference type="Proteomes" id="UP000214600"/>
    </source>
</evidence>
<evidence type="ECO:0000313" key="1">
    <source>
        <dbReference type="EMBL" id="OXI43817.1"/>
    </source>
</evidence>
<protein>
    <submittedName>
        <fullName evidence="1">Uncharacterized protein</fullName>
    </submittedName>
</protein>
<organism evidence="1 2">
    <name type="scientific">Burkholderia aenigmatica</name>
    <dbReference type="NCBI Taxonomy" id="2015348"/>
    <lineage>
        <taxon>Bacteria</taxon>
        <taxon>Pseudomonadati</taxon>
        <taxon>Pseudomonadota</taxon>
        <taxon>Betaproteobacteria</taxon>
        <taxon>Burkholderiales</taxon>
        <taxon>Burkholderiaceae</taxon>
        <taxon>Burkholderia</taxon>
        <taxon>Burkholderia cepacia complex</taxon>
    </lineage>
</organism>
<dbReference type="Proteomes" id="UP000214600">
    <property type="component" value="Unassembled WGS sequence"/>
</dbReference>
<sequence length="72" mass="7911">MTTPSERTAAVLRTRAFLMELSRPSVNAIPRDVASVAESLLRHYPSLADIELTCAMYPACWEMPVSSAKSGR</sequence>
<name>A0A228IN58_9BURK</name>
<dbReference type="OrthoDB" id="5956333at2"/>
<dbReference type="NCBIfam" id="NF041728">
    <property type="entry name" value="BPSL0761_fam"/>
    <property type="match status" value="1"/>
</dbReference>
<reference evidence="1 2" key="2">
    <citation type="submission" date="2017-08" db="EMBL/GenBank/DDBJ databases">
        <title>WGS of novel Burkholderia cepaca complex species.</title>
        <authorList>
            <person name="Lipuma J."/>
            <person name="Spilker T."/>
        </authorList>
    </citation>
    <scope>NUCLEOTIDE SEQUENCE [LARGE SCALE GENOMIC DNA]</scope>
    <source>
        <strain evidence="1 2">AU17325</strain>
    </source>
</reference>
<reference evidence="2" key="1">
    <citation type="submission" date="2017-06" db="EMBL/GenBank/DDBJ databases">
        <authorList>
            <person name="LiPuma J."/>
            <person name="Spilker T."/>
        </authorList>
    </citation>
    <scope>NUCLEOTIDE SEQUENCE [LARGE SCALE GENOMIC DNA]</scope>
    <source>
        <strain evidence="2">AU17325</strain>
    </source>
</reference>
<accession>A0A228IN58</accession>
<dbReference type="RefSeq" id="WP_089451721.1">
    <property type="nucleotide sequence ID" value="NZ_NKFA01000007.1"/>
</dbReference>
<dbReference type="InterPro" id="IPR049723">
    <property type="entry name" value="BPSL0761-like"/>
</dbReference>
<proteinExistence type="predicted"/>
<gene>
    <name evidence="1" type="ORF">CFB84_19960</name>
</gene>
<dbReference type="AlphaFoldDB" id="A0A228IN58"/>
<dbReference type="EMBL" id="NKFA01000007">
    <property type="protein sequence ID" value="OXI43817.1"/>
    <property type="molecule type" value="Genomic_DNA"/>
</dbReference>